<reference evidence="1 2" key="1">
    <citation type="submission" date="2020-08" db="EMBL/GenBank/DDBJ databases">
        <title>Sequencing the genomes of 1000 actinobacteria strains.</title>
        <authorList>
            <person name="Klenk H.-P."/>
        </authorList>
    </citation>
    <scope>NUCLEOTIDE SEQUENCE [LARGE SCALE GENOMIC DNA]</scope>
    <source>
        <strain evidence="1 2">DSM 45886</strain>
    </source>
</reference>
<dbReference type="EMBL" id="JACHJW010000001">
    <property type="protein sequence ID" value="MBB4958860.1"/>
    <property type="molecule type" value="Genomic_DNA"/>
</dbReference>
<dbReference type="Proteomes" id="UP000578819">
    <property type="component" value="Unassembled WGS sequence"/>
</dbReference>
<gene>
    <name evidence="1" type="ORF">FHR38_002593</name>
</gene>
<dbReference type="AlphaFoldDB" id="A0A7W7SSG2"/>
<sequence length="59" mass="6776">MRTELRDQLPPIRFGQQRQCGHHLAKLVGLAQTLFAVGQVCLDARLFVARYRARQIQAE</sequence>
<accession>A0A7W7SSG2</accession>
<keyword evidence="2" id="KW-1185">Reference proteome</keyword>
<evidence type="ECO:0000313" key="1">
    <source>
        <dbReference type="EMBL" id="MBB4958860.1"/>
    </source>
</evidence>
<protein>
    <submittedName>
        <fullName evidence="1">Uncharacterized protein</fullName>
    </submittedName>
</protein>
<organism evidence="1 2">
    <name type="scientific">Micromonospora polyrhachis</name>
    <dbReference type="NCBI Taxonomy" id="1282883"/>
    <lineage>
        <taxon>Bacteria</taxon>
        <taxon>Bacillati</taxon>
        <taxon>Actinomycetota</taxon>
        <taxon>Actinomycetes</taxon>
        <taxon>Micromonosporales</taxon>
        <taxon>Micromonosporaceae</taxon>
        <taxon>Micromonospora</taxon>
    </lineage>
</organism>
<proteinExistence type="predicted"/>
<dbReference type="RefSeq" id="WP_246446476.1">
    <property type="nucleotide sequence ID" value="NZ_JACHJW010000001.1"/>
</dbReference>
<comment type="caution">
    <text evidence="1">The sequence shown here is derived from an EMBL/GenBank/DDBJ whole genome shotgun (WGS) entry which is preliminary data.</text>
</comment>
<evidence type="ECO:0000313" key="2">
    <source>
        <dbReference type="Proteomes" id="UP000578819"/>
    </source>
</evidence>
<name>A0A7W7SSG2_9ACTN</name>